<dbReference type="CDD" id="cd03443">
    <property type="entry name" value="PaaI_thioesterase"/>
    <property type="match status" value="1"/>
</dbReference>
<keyword evidence="5" id="KW-1003">Cell membrane</keyword>
<comment type="similarity">
    <text evidence="18">Belongs to the THEM4/THEM5 thioesterase family.</text>
</comment>
<dbReference type="GO" id="GO:0005758">
    <property type="term" value="C:mitochondrial intermembrane space"/>
    <property type="evidence" value="ECO:0007669"/>
    <property type="project" value="UniProtKB-SubCell"/>
</dbReference>
<dbReference type="GO" id="GO:0005743">
    <property type="term" value="C:mitochondrial inner membrane"/>
    <property type="evidence" value="ECO:0007669"/>
    <property type="project" value="UniProtKB-SubCell"/>
</dbReference>
<dbReference type="PANTHER" id="PTHR12418:SF19">
    <property type="entry name" value="ACYL-COENZYME A THIOESTERASE THEM4"/>
    <property type="match status" value="1"/>
</dbReference>
<comment type="catalytic activity">
    <reaction evidence="17">
        <text>(9Z)-octadecenoyl-CoA + H2O = (9Z)-octadecenoate + CoA + H(+)</text>
        <dbReference type="Rhea" id="RHEA:40139"/>
        <dbReference type="ChEBI" id="CHEBI:15377"/>
        <dbReference type="ChEBI" id="CHEBI:15378"/>
        <dbReference type="ChEBI" id="CHEBI:30823"/>
        <dbReference type="ChEBI" id="CHEBI:57287"/>
        <dbReference type="ChEBI" id="CHEBI:57387"/>
    </reaction>
    <physiologicalReaction direction="left-to-right" evidence="17">
        <dbReference type="Rhea" id="RHEA:40140"/>
    </physiologicalReaction>
</comment>
<keyword evidence="12" id="KW-0443">Lipid metabolism</keyword>
<gene>
    <name evidence="28" type="ORF">PoMZ_08705</name>
</gene>
<evidence type="ECO:0000256" key="9">
    <source>
        <dbReference type="ARBA" id="ARBA00022801"/>
    </source>
</evidence>
<dbReference type="NCBIfam" id="TIGR00369">
    <property type="entry name" value="unchar_dom_1"/>
    <property type="match status" value="1"/>
</dbReference>
<evidence type="ECO:0000256" key="12">
    <source>
        <dbReference type="ARBA" id="ARBA00023098"/>
    </source>
</evidence>
<evidence type="ECO:0000256" key="20">
    <source>
        <dbReference type="ARBA" id="ARBA00040123"/>
    </source>
</evidence>
<dbReference type="Gene3D" id="3.10.129.10">
    <property type="entry name" value="Hotdog Thioesterase"/>
    <property type="match status" value="1"/>
</dbReference>
<dbReference type="Pfam" id="PF03061">
    <property type="entry name" value="4HBT"/>
    <property type="match status" value="1"/>
</dbReference>
<dbReference type="Proteomes" id="UP000294847">
    <property type="component" value="Chromosome 4"/>
</dbReference>
<evidence type="ECO:0000256" key="21">
    <source>
        <dbReference type="ARBA" id="ARBA00043210"/>
    </source>
</evidence>
<keyword evidence="11" id="KW-0809">Transit peptide</keyword>
<name>A0A4P7NIB5_PYROR</name>
<evidence type="ECO:0000259" key="27">
    <source>
        <dbReference type="Pfam" id="PF03061"/>
    </source>
</evidence>
<evidence type="ECO:0000256" key="24">
    <source>
        <dbReference type="ARBA" id="ARBA00047969"/>
    </source>
</evidence>
<comment type="catalytic activity">
    <reaction evidence="23">
        <text>hexadecanoyl-CoA + H2O = hexadecanoate + CoA + H(+)</text>
        <dbReference type="Rhea" id="RHEA:16645"/>
        <dbReference type="ChEBI" id="CHEBI:7896"/>
        <dbReference type="ChEBI" id="CHEBI:15377"/>
        <dbReference type="ChEBI" id="CHEBI:15378"/>
        <dbReference type="ChEBI" id="CHEBI:57287"/>
        <dbReference type="ChEBI" id="CHEBI:57379"/>
        <dbReference type="EC" id="3.1.2.2"/>
    </reaction>
    <physiologicalReaction direction="left-to-right" evidence="23">
        <dbReference type="Rhea" id="RHEA:16646"/>
    </physiologicalReaction>
</comment>
<evidence type="ECO:0000256" key="25">
    <source>
        <dbReference type="ARBA" id="ARBA00048074"/>
    </source>
</evidence>
<dbReference type="EMBL" id="CP034207">
    <property type="protein sequence ID" value="QBZ61749.1"/>
    <property type="molecule type" value="Genomic_DNA"/>
</dbReference>
<evidence type="ECO:0000256" key="13">
    <source>
        <dbReference type="ARBA" id="ARBA00023128"/>
    </source>
</evidence>
<protein>
    <recommendedName>
        <fullName evidence="20">Acyl-coenzyme A thioesterase THEM4</fullName>
        <ecNumber evidence="19">3.1.2.2</ecNumber>
    </recommendedName>
    <alternativeName>
        <fullName evidence="21">Thioesterase superfamily member 4</fullName>
    </alternativeName>
</protein>
<evidence type="ECO:0000256" key="1">
    <source>
        <dbReference type="ARBA" id="ARBA00004496"/>
    </source>
</evidence>
<dbReference type="InterPro" id="IPR052365">
    <property type="entry name" value="THEM4/THEM5_acyl-CoA_thioest"/>
</dbReference>
<reference evidence="28 29" key="1">
    <citation type="journal article" date="2019" name="Mol. Biol. Evol.">
        <title>Blast fungal genomes show frequent chromosomal changes, gene gains and losses, and effector gene turnover.</title>
        <authorList>
            <person name="Gomez Luciano L.B."/>
            <person name="Jason Tsai I."/>
            <person name="Chuma I."/>
            <person name="Tosa Y."/>
            <person name="Chen Y.H."/>
            <person name="Li J.Y."/>
            <person name="Li M.Y."/>
            <person name="Jade Lu M.Y."/>
            <person name="Nakayashiki H."/>
            <person name="Li W.H."/>
        </authorList>
    </citation>
    <scope>NUCLEOTIDE SEQUENCE [LARGE SCALE GENOMIC DNA]</scope>
    <source>
        <strain evidence="28">MZ5-1-6</strain>
    </source>
</reference>
<evidence type="ECO:0000256" key="4">
    <source>
        <dbReference type="ARBA" id="ARBA00004637"/>
    </source>
</evidence>
<dbReference type="AlphaFoldDB" id="A0A4P7NIB5"/>
<keyword evidence="9" id="KW-0378">Hydrolase</keyword>
<feature type="domain" description="Thioesterase" evidence="27">
    <location>
        <begin position="42"/>
        <end position="121"/>
    </location>
</feature>
<dbReference type="GO" id="GO:0006631">
    <property type="term" value="P:fatty acid metabolic process"/>
    <property type="evidence" value="ECO:0007669"/>
    <property type="project" value="UniProtKB-KW"/>
</dbReference>
<dbReference type="EC" id="3.1.2.2" evidence="19"/>
<keyword evidence="14" id="KW-0472">Membrane</keyword>
<evidence type="ECO:0000256" key="10">
    <source>
        <dbReference type="ARBA" id="ARBA00022832"/>
    </source>
</evidence>
<keyword evidence="10" id="KW-0276">Fatty acid metabolism</keyword>
<evidence type="ECO:0000256" key="19">
    <source>
        <dbReference type="ARBA" id="ARBA00038848"/>
    </source>
</evidence>
<evidence type="ECO:0000256" key="26">
    <source>
        <dbReference type="ARBA" id="ARBA00048180"/>
    </source>
</evidence>
<evidence type="ECO:0000256" key="17">
    <source>
        <dbReference type="ARBA" id="ARBA00037002"/>
    </source>
</evidence>
<comment type="catalytic activity">
    <reaction evidence="25">
        <text>dodecanoyl-CoA + H2O = dodecanoate + CoA + H(+)</text>
        <dbReference type="Rhea" id="RHEA:30135"/>
        <dbReference type="ChEBI" id="CHEBI:15377"/>
        <dbReference type="ChEBI" id="CHEBI:15378"/>
        <dbReference type="ChEBI" id="CHEBI:18262"/>
        <dbReference type="ChEBI" id="CHEBI:57287"/>
        <dbReference type="ChEBI" id="CHEBI:57375"/>
    </reaction>
    <physiologicalReaction direction="left-to-right" evidence="25">
        <dbReference type="Rhea" id="RHEA:30136"/>
    </physiologicalReaction>
</comment>
<evidence type="ECO:0000256" key="18">
    <source>
        <dbReference type="ARBA" id="ARBA00038456"/>
    </source>
</evidence>
<evidence type="ECO:0000313" key="28">
    <source>
        <dbReference type="EMBL" id="QBZ61749.1"/>
    </source>
</evidence>
<evidence type="ECO:0000256" key="5">
    <source>
        <dbReference type="ARBA" id="ARBA00022475"/>
    </source>
</evidence>
<comment type="catalytic activity">
    <reaction evidence="26">
        <text>tetradecanoyl-CoA + H2O = tetradecanoate + CoA + H(+)</text>
        <dbReference type="Rhea" id="RHEA:40119"/>
        <dbReference type="ChEBI" id="CHEBI:15377"/>
        <dbReference type="ChEBI" id="CHEBI:15378"/>
        <dbReference type="ChEBI" id="CHEBI:30807"/>
        <dbReference type="ChEBI" id="CHEBI:57287"/>
        <dbReference type="ChEBI" id="CHEBI:57385"/>
    </reaction>
    <physiologicalReaction direction="left-to-right" evidence="26">
        <dbReference type="Rhea" id="RHEA:40120"/>
    </physiologicalReaction>
</comment>
<evidence type="ECO:0000256" key="7">
    <source>
        <dbReference type="ARBA" id="ARBA00022703"/>
    </source>
</evidence>
<dbReference type="GO" id="GO:0016787">
    <property type="term" value="F:hydrolase activity"/>
    <property type="evidence" value="ECO:0007669"/>
    <property type="project" value="UniProtKB-KW"/>
</dbReference>
<evidence type="ECO:0000256" key="8">
    <source>
        <dbReference type="ARBA" id="ARBA00022792"/>
    </source>
</evidence>
<comment type="subcellular location">
    <subcellularLocation>
        <location evidence="3">Cell projection</location>
        <location evidence="3">Ruffle membrane</location>
    </subcellularLocation>
    <subcellularLocation>
        <location evidence="1">Cytoplasm</location>
    </subcellularLocation>
    <subcellularLocation>
        <location evidence="4">Mitochondrion inner membrane</location>
        <topology evidence="4">Peripheral membrane protein</topology>
    </subcellularLocation>
    <subcellularLocation>
        <location evidence="2">Mitochondrion intermembrane space</location>
    </subcellularLocation>
</comment>
<evidence type="ECO:0000256" key="2">
    <source>
        <dbReference type="ARBA" id="ARBA00004569"/>
    </source>
</evidence>
<keyword evidence="15" id="KW-0966">Cell projection</keyword>
<comment type="catalytic activity">
    <reaction evidence="24">
        <text>decanoyl-CoA + H2O = decanoate + CoA + H(+)</text>
        <dbReference type="Rhea" id="RHEA:40059"/>
        <dbReference type="ChEBI" id="CHEBI:15377"/>
        <dbReference type="ChEBI" id="CHEBI:15378"/>
        <dbReference type="ChEBI" id="CHEBI:27689"/>
        <dbReference type="ChEBI" id="CHEBI:57287"/>
        <dbReference type="ChEBI" id="CHEBI:61430"/>
    </reaction>
    <physiologicalReaction direction="left-to-right" evidence="24">
        <dbReference type="Rhea" id="RHEA:40060"/>
    </physiologicalReaction>
</comment>
<keyword evidence="8" id="KW-0999">Mitochondrion inner membrane</keyword>
<keyword evidence="7" id="KW-0053">Apoptosis</keyword>
<dbReference type="SUPFAM" id="SSF54637">
    <property type="entry name" value="Thioesterase/thiol ester dehydrase-isomerase"/>
    <property type="match status" value="1"/>
</dbReference>
<evidence type="ECO:0000256" key="14">
    <source>
        <dbReference type="ARBA" id="ARBA00023136"/>
    </source>
</evidence>
<evidence type="ECO:0000256" key="11">
    <source>
        <dbReference type="ARBA" id="ARBA00022946"/>
    </source>
</evidence>
<dbReference type="PANTHER" id="PTHR12418">
    <property type="entry name" value="ACYL-COENZYME A THIOESTERASE THEM4"/>
    <property type="match status" value="1"/>
</dbReference>
<proteinExistence type="inferred from homology"/>
<sequence length="137" mass="14991">MNLPHCLPGFLCLDRIPTKPDGVVEERITLYAIGQGLEGWIGMTHGGMVAALIDEATAMALQCNVRQGGPWGAQKVVTKYLNITYVRPVPAPAVVQCRAKVEKVEGRKIFYKTYLQDGDGDNLAVGDSLYVMLDQKL</sequence>
<organism evidence="28 29">
    <name type="scientific">Pyricularia oryzae</name>
    <name type="common">Rice blast fungus</name>
    <name type="synonym">Magnaporthe oryzae</name>
    <dbReference type="NCBI Taxonomy" id="318829"/>
    <lineage>
        <taxon>Eukaryota</taxon>
        <taxon>Fungi</taxon>
        <taxon>Dikarya</taxon>
        <taxon>Ascomycota</taxon>
        <taxon>Pezizomycotina</taxon>
        <taxon>Sordariomycetes</taxon>
        <taxon>Sordariomycetidae</taxon>
        <taxon>Magnaporthales</taxon>
        <taxon>Pyriculariaceae</taxon>
        <taxon>Pyricularia</taxon>
    </lineage>
</organism>
<dbReference type="GO" id="GO:0006915">
    <property type="term" value="P:apoptotic process"/>
    <property type="evidence" value="ECO:0007669"/>
    <property type="project" value="UniProtKB-KW"/>
</dbReference>
<evidence type="ECO:0000256" key="15">
    <source>
        <dbReference type="ARBA" id="ARBA00023273"/>
    </source>
</evidence>
<dbReference type="InterPro" id="IPR006683">
    <property type="entry name" value="Thioestr_dom"/>
</dbReference>
<dbReference type="InterPro" id="IPR029069">
    <property type="entry name" value="HotDog_dom_sf"/>
</dbReference>
<evidence type="ECO:0000256" key="23">
    <source>
        <dbReference type="ARBA" id="ARBA00047734"/>
    </source>
</evidence>
<evidence type="ECO:0000256" key="6">
    <source>
        <dbReference type="ARBA" id="ARBA00022490"/>
    </source>
</evidence>
<comment type="catalytic activity">
    <reaction evidence="22">
        <text>octanoyl-CoA + H2O = octanoate + CoA + H(+)</text>
        <dbReference type="Rhea" id="RHEA:30143"/>
        <dbReference type="ChEBI" id="CHEBI:15377"/>
        <dbReference type="ChEBI" id="CHEBI:15378"/>
        <dbReference type="ChEBI" id="CHEBI:25646"/>
        <dbReference type="ChEBI" id="CHEBI:57287"/>
        <dbReference type="ChEBI" id="CHEBI:57386"/>
    </reaction>
    <physiologicalReaction direction="left-to-right" evidence="22">
        <dbReference type="Rhea" id="RHEA:30144"/>
    </physiologicalReaction>
</comment>
<dbReference type="InterPro" id="IPR003736">
    <property type="entry name" value="PAAI_dom"/>
</dbReference>
<evidence type="ECO:0000256" key="3">
    <source>
        <dbReference type="ARBA" id="ARBA00004632"/>
    </source>
</evidence>
<accession>A0A4P7NIB5</accession>
<evidence type="ECO:0000313" key="29">
    <source>
        <dbReference type="Proteomes" id="UP000294847"/>
    </source>
</evidence>
<evidence type="ECO:0000256" key="16">
    <source>
        <dbReference type="ARBA" id="ARBA00035852"/>
    </source>
</evidence>
<keyword evidence="6" id="KW-0963">Cytoplasm</keyword>
<evidence type="ECO:0000256" key="22">
    <source>
        <dbReference type="ARBA" id="ARBA00047588"/>
    </source>
</evidence>
<comment type="catalytic activity">
    <reaction evidence="16">
        <text>(5Z,8Z,11Z,14Z)-eicosatetraenoyl-CoA + H2O = (5Z,8Z,11Z,14Z)-eicosatetraenoate + CoA + H(+)</text>
        <dbReference type="Rhea" id="RHEA:40151"/>
        <dbReference type="ChEBI" id="CHEBI:15377"/>
        <dbReference type="ChEBI" id="CHEBI:15378"/>
        <dbReference type="ChEBI" id="CHEBI:32395"/>
        <dbReference type="ChEBI" id="CHEBI:57287"/>
        <dbReference type="ChEBI" id="CHEBI:57368"/>
    </reaction>
    <physiologicalReaction direction="left-to-right" evidence="16">
        <dbReference type="Rhea" id="RHEA:40152"/>
    </physiologicalReaction>
</comment>
<keyword evidence="13" id="KW-0496">Mitochondrion</keyword>